<organism evidence="3 4">
    <name type="scientific">Microbacterium enclense</name>
    <dbReference type="NCBI Taxonomy" id="993073"/>
    <lineage>
        <taxon>Bacteria</taxon>
        <taxon>Bacillati</taxon>
        <taxon>Actinomycetota</taxon>
        <taxon>Actinomycetes</taxon>
        <taxon>Micrococcales</taxon>
        <taxon>Microbacteriaceae</taxon>
        <taxon>Microbacterium</taxon>
    </lineage>
</organism>
<accession>A0A1G6L1X4</accession>
<proteinExistence type="predicted"/>
<feature type="transmembrane region" description="Helical" evidence="2">
    <location>
        <begin position="33"/>
        <end position="49"/>
    </location>
</feature>
<dbReference type="EMBL" id="FMYG01000004">
    <property type="protein sequence ID" value="SDC37157.1"/>
    <property type="molecule type" value="Genomic_DNA"/>
</dbReference>
<evidence type="ECO:0000256" key="1">
    <source>
        <dbReference type="SAM" id="MobiDB-lite"/>
    </source>
</evidence>
<evidence type="ECO:0000256" key="2">
    <source>
        <dbReference type="SAM" id="Phobius"/>
    </source>
</evidence>
<sequence length="165" mass="17358">MPARRRGADAVRGSRVRPTRRSDVDERPARRRWAALAALVAVVVAGLIVSRASPSSSATDIAGDALYAVAAYTGLVLLMPRAPRWAIALAAAGWCVAVELLQRTGLPLALAEHVPLVALVLGTGFDVRDLVVYVLAVIAAVSIDRVVSARLLPRGPSPDGVRTPE</sequence>
<feature type="region of interest" description="Disordered" evidence="1">
    <location>
        <begin position="1"/>
        <end position="24"/>
    </location>
</feature>
<feature type="transmembrane region" description="Helical" evidence="2">
    <location>
        <begin position="61"/>
        <end position="78"/>
    </location>
</feature>
<evidence type="ECO:0008006" key="5">
    <source>
        <dbReference type="Google" id="ProtNLM"/>
    </source>
</evidence>
<dbReference type="OrthoDB" id="3874273at2"/>
<dbReference type="Proteomes" id="UP000183203">
    <property type="component" value="Unassembled WGS sequence"/>
</dbReference>
<keyword evidence="2" id="KW-0472">Membrane</keyword>
<keyword evidence="2" id="KW-0812">Transmembrane</keyword>
<protein>
    <recommendedName>
        <fullName evidence="5">DUF2809 domain-containing protein</fullName>
    </recommendedName>
</protein>
<dbReference type="InterPro" id="IPR021257">
    <property type="entry name" value="DUF2809"/>
</dbReference>
<keyword evidence="2" id="KW-1133">Transmembrane helix</keyword>
<name>A0A1G6L1X4_9MICO</name>
<dbReference type="AlphaFoldDB" id="A0A1G6L1X4"/>
<dbReference type="STRING" id="993073.AS029_09600"/>
<gene>
    <name evidence="3" type="ORF">SAMN05216418_2186</name>
</gene>
<evidence type="ECO:0000313" key="4">
    <source>
        <dbReference type="Proteomes" id="UP000183203"/>
    </source>
</evidence>
<evidence type="ECO:0000313" key="3">
    <source>
        <dbReference type="EMBL" id="SDC37157.1"/>
    </source>
</evidence>
<dbReference type="Pfam" id="PF10990">
    <property type="entry name" value="DUF2809"/>
    <property type="match status" value="1"/>
</dbReference>
<reference evidence="3 4" key="1">
    <citation type="submission" date="2016-09" db="EMBL/GenBank/DDBJ databases">
        <authorList>
            <person name="Capua I."/>
            <person name="De Benedictis P."/>
            <person name="Joannis T."/>
            <person name="Lombin L.H."/>
            <person name="Cattoli G."/>
        </authorList>
    </citation>
    <scope>NUCLEOTIDE SEQUENCE [LARGE SCALE GENOMIC DNA]</scope>
    <source>
        <strain evidence="3 4">NIO-1002</strain>
    </source>
</reference>